<protein>
    <submittedName>
        <fullName evidence="1">Uncharacterized protein</fullName>
    </submittedName>
</protein>
<gene>
    <name evidence="1" type="ORF">H6P81_015837</name>
</gene>
<evidence type="ECO:0000313" key="1">
    <source>
        <dbReference type="EMBL" id="KAG9444497.1"/>
    </source>
</evidence>
<dbReference type="EMBL" id="JAINDJ010000006">
    <property type="protein sequence ID" value="KAG9444497.1"/>
    <property type="molecule type" value="Genomic_DNA"/>
</dbReference>
<proteinExistence type="predicted"/>
<name>A0AAV7E9S7_ARIFI</name>
<sequence>MLEAAWFLEAGVGARSRRVALKQAMSRNSLAKQACVKAGVMQAKAKKVCARSRLMRCESRRVALEAGDGTKASDVALESKRVAGSGVSLESKRVCGKRTISAGRRRCLWKQASVESKRVWKMACRWKQASVDRRVCRKSGV</sequence>
<keyword evidence="2" id="KW-1185">Reference proteome</keyword>
<comment type="caution">
    <text evidence="1">The sequence shown here is derived from an EMBL/GenBank/DDBJ whole genome shotgun (WGS) entry which is preliminary data.</text>
</comment>
<organism evidence="1 2">
    <name type="scientific">Aristolochia fimbriata</name>
    <name type="common">White veined hardy Dutchman's pipe vine</name>
    <dbReference type="NCBI Taxonomy" id="158543"/>
    <lineage>
        <taxon>Eukaryota</taxon>
        <taxon>Viridiplantae</taxon>
        <taxon>Streptophyta</taxon>
        <taxon>Embryophyta</taxon>
        <taxon>Tracheophyta</taxon>
        <taxon>Spermatophyta</taxon>
        <taxon>Magnoliopsida</taxon>
        <taxon>Magnoliidae</taxon>
        <taxon>Piperales</taxon>
        <taxon>Aristolochiaceae</taxon>
        <taxon>Aristolochia</taxon>
    </lineage>
</organism>
<reference evidence="1 2" key="1">
    <citation type="submission" date="2021-07" db="EMBL/GenBank/DDBJ databases">
        <title>The Aristolochia fimbriata genome: insights into angiosperm evolution, floral development and chemical biosynthesis.</title>
        <authorList>
            <person name="Jiao Y."/>
        </authorList>
    </citation>
    <scope>NUCLEOTIDE SEQUENCE [LARGE SCALE GENOMIC DNA]</scope>
    <source>
        <strain evidence="1">IBCAS-2021</strain>
        <tissue evidence="1">Leaf</tissue>
    </source>
</reference>
<accession>A0AAV7E9S7</accession>
<dbReference type="AlphaFoldDB" id="A0AAV7E9S7"/>
<dbReference type="Proteomes" id="UP000825729">
    <property type="component" value="Unassembled WGS sequence"/>
</dbReference>
<evidence type="ECO:0000313" key="2">
    <source>
        <dbReference type="Proteomes" id="UP000825729"/>
    </source>
</evidence>